<dbReference type="Proteomes" id="UP000232453">
    <property type="component" value="Unassembled WGS sequence"/>
</dbReference>
<dbReference type="EMBL" id="PHUJ01000003">
    <property type="protein sequence ID" value="PKB32345.1"/>
    <property type="molecule type" value="Genomic_DNA"/>
</dbReference>
<feature type="compositionally biased region" description="Gly residues" evidence="1">
    <location>
        <begin position="406"/>
        <end position="415"/>
    </location>
</feature>
<dbReference type="AlphaFoldDB" id="A0AA44USC9"/>
<comment type="caution">
    <text evidence="3">The sequence shown here is derived from an EMBL/GenBank/DDBJ whole genome shotgun (WGS) entry which is preliminary data.</text>
</comment>
<dbReference type="InterPro" id="IPR036259">
    <property type="entry name" value="MFS_trans_sf"/>
</dbReference>
<dbReference type="PANTHER" id="PTHR23537">
    <property type="match status" value="1"/>
</dbReference>
<feature type="region of interest" description="Disordered" evidence="1">
    <location>
        <begin position="386"/>
        <end position="415"/>
    </location>
</feature>
<feature type="transmembrane region" description="Helical" evidence="2">
    <location>
        <begin position="52"/>
        <end position="75"/>
    </location>
</feature>
<evidence type="ECO:0000256" key="1">
    <source>
        <dbReference type="SAM" id="MobiDB-lite"/>
    </source>
</evidence>
<feature type="transmembrane region" description="Helical" evidence="2">
    <location>
        <begin position="295"/>
        <end position="319"/>
    </location>
</feature>
<sequence>MTASCERPGPAPATDRPWWTTALLGAGVIALCYGVARYAYGLFVPRFTETFGLTPAAVGVLGGLSTAGYVLGLLAAPALSARSARGATIAAAVSATVGLLLMALAPGVVVFGAAIVMAGAGAGIATPGVAQLVVETVGAAARTRAQAWANTGTGAGLALTAFTPLLPGDWRAVWLGFGLVAVVVTAAAAWSLPRGVPEAAPTQRGHDRVLPLLAVAGLLGLVSAPYWTFSTARLDELGAGPVVGTVAWCAIGVVGVVGGAVGRAAQRYGLRTVGLVVWTLFSAGIALLALPEPGLAGAVVSAGLFGAGYIGLTGLCILWAAHILPGAPARAVTWACLALGVGQTVGSPLAGGLAGRIGTAGTFAVAAALGLLAWAQLHPRLAPPDADRAWTTASPGADVPHRGTGVSDGPGRGRA</sequence>
<dbReference type="Pfam" id="PF06779">
    <property type="entry name" value="MFS_4"/>
    <property type="match status" value="1"/>
</dbReference>
<feature type="transmembrane region" description="Helical" evidence="2">
    <location>
        <begin position="210"/>
        <end position="229"/>
    </location>
</feature>
<organism evidence="3 4">
    <name type="scientific">Pseudonocardia alni</name>
    <name type="common">Amycolata alni</name>
    <dbReference type="NCBI Taxonomy" id="33907"/>
    <lineage>
        <taxon>Bacteria</taxon>
        <taxon>Bacillati</taxon>
        <taxon>Actinomycetota</taxon>
        <taxon>Actinomycetes</taxon>
        <taxon>Pseudonocardiales</taxon>
        <taxon>Pseudonocardiaceae</taxon>
        <taxon>Pseudonocardia</taxon>
    </lineage>
</organism>
<proteinExistence type="predicted"/>
<keyword evidence="2" id="KW-0812">Transmembrane</keyword>
<dbReference type="GO" id="GO:0005886">
    <property type="term" value="C:plasma membrane"/>
    <property type="evidence" value="ECO:0007669"/>
    <property type="project" value="TreeGrafter"/>
</dbReference>
<feature type="transmembrane region" description="Helical" evidence="2">
    <location>
        <begin position="172"/>
        <end position="190"/>
    </location>
</feature>
<feature type="transmembrane region" description="Helical" evidence="2">
    <location>
        <begin position="268"/>
        <end position="289"/>
    </location>
</feature>
<name>A0AA44USC9_PSEA5</name>
<dbReference type="RefSeq" id="WP_100879567.1">
    <property type="nucleotide sequence ID" value="NZ_JBICSI010000006.1"/>
</dbReference>
<protein>
    <submittedName>
        <fullName evidence="3">MFS family arabinose efflux permease</fullName>
    </submittedName>
</protein>
<evidence type="ECO:0000313" key="3">
    <source>
        <dbReference type="EMBL" id="PKB32345.1"/>
    </source>
</evidence>
<feature type="transmembrane region" description="Helical" evidence="2">
    <location>
        <begin position="87"/>
        <end position="105"/>
    </location>
</feature>
<evidence type="ECO:0000256" key="2">
    <source>
        <dbReference type="SAM" id="Phobius"/>
    </source>
</evidence>
<dbReference type="Gene3D" id="1.20.1250.20">
    <property type="entry name" value="MFS general substrate transporter like domains"/>
    <property type="match status" value="2"/>
</dbReference>
<keyword evidence="2" id="KW-1133">Transmembrane helix</keyword>
<dbReference type="PANTHER" id="PTHR23537:SF1">
    <property type="entry name" value="SUGAR TRANSPORTER"/>
    <property type="match status" value="1"/>
</dbReference>
<evidence type="ECO:0000313" key="4">
    <source>
        <dbReference type="Proteomes" id="UP000232453"/>
    </source>
</evidence>
<feature type="transmembrane region" description="Helical" evidence="2">
    <location>
        <begin position="111"/>
        <end position="134"/>
    </location>
</feature>
<dbReference type="InterPro" id="IPR010645">
    <property type="entry name" value="MFS_4"/>
</dbReference>
<reference evidence="3 4" key="1">
    <citation type="submission" date="2017-11" db="EMBL/GenBank/DDBJ databases">
        <title>Sequencing the genomes of 1000 actinobacteria strains.</title>
        <authorList>
            <person name="Klenk H.-P."/>
        </authorList>
    </citation>
    <scope>NUCLEOTIDE SEQUENCE [LARGE SCALE GENOMIC DNA]</scope>
    <source>
        <strain evidence="3 4">DSM 44104</strain>
    </source>
</reference>
<accession>A0AA44USC9</accession>
<dbReference type="SUPFAM" id="SSF103473">
    <property type="entry name" value="MFS general substrate transporter"/>
    <property type="match status" value="1"/>
</dbReference>
<keyword evidence="2" id="KW-0472">Membrane</keyword>
<feature type="transmembrane region" description="Helical" evidence="2">
    <location>
        <begin position="357"/>
        <end position="375"/>
    </location>
</feature>
<feature type="transmembrane region" description="Helical" evidence="2">
    <location>
        <begin position="146"/>
        <end position="166"/>
    </location>
</feature>
<feature type="transmembrane region" description="Helical" evidence="2">
    <location>
        <begin position="21"/>
        <end position="40"/>
    </location>
</feature>
<feature type="transmembrane region" description="Helical" evidence="2">
    <location>
        <begin position="241"/>
        <end position="261"/>
    </location>
</feature>
<gene>
    <name evidence="3" type="ORF">ATL51_4070</name>
</gene>